<evidence type="ECO:0000256" key="9">
    <source>
        <dbReference type="SAM" id="MobiDB-lite"/>
    </source>
</evidence>
<evidence type="ECO:0000256" key="8">
    <source>
        <dbReference type="RuleBase" id="RU003857"/>
    </source>
</evidence>
<evidence type="ECO:0000256" key="6">
    <source>
        <dbReference type="ARBA" id="ARBA00023136"/>
    </source>
</evidence>
<evidence type="ECO:0000256" key="5">
    <source>
        <dbReference type="ARBA" id="ARBA00023065"/>
    </source>
</evidence>
<dbReference type="Gene3D" id="1.10.287.70">
    <property type="match status" value="1"/>
</dbReference>
<dbReference type="InterPro" id="IPR018881">
    <property type="entry name" value="C2orf69_mit"/>
</dbReference>
<keyword evidence="5 8" id="KW-0406">Ion transport</keyword>
<reference evidence="12" key="1">
    <citation type="submission" date="2016-07" db="EMBL/GenBank/DDBJ databases">
        <authorList>
            <person name="Bretaudeau A."/>
        </authorList>
    </citation>
    <scope>NUCLEOTIDE SEQUENCE</scope>
    <source>
        <strain evidence="12">Rice</strain>
        <tissue evidence="12">Whole body</tissue>
    </source>
</reference>
<name>A0A2H1W3D7_SPOFR</name>
<organism evidence="12">
    <name type="scientific">Spodoptera frugiperda</name>
    <name type="common">Fall armyworm</name>
    <dbReference type="NCBI Taxonomy" id="7108"/>
    <lineage>
        <taxon>Eukaryota</taxon>
        <taxon>Metazoa</taxon>
        <taxon>Ecdysozoa</taxon>
        <taxon>Arthropoda</taxon>
        <taxon>Hexapoda</taxon>
        <taxon>Insecta</taxon>
        <taxon>Pterygota</taxon>
        <taxon>Neoptera</taxon>
        <taxon>Endopterygota</taxon>
        <taxon>Lepidoptera</taxon>
        <taxon>Glossata</taxon>
        <taxon>Ditrysia</taxon>
        <taxon>Noctuoidea</taxon>
        <taxon>Noctuidae</taxon>
        <taxon>Amphipyrinae</taxon>
        <taxon>Spodoptera</taxon>
    </lineage>
</organism>
<dbReference type="OrthoDB" id="297496at2759"/>
<dbReference type="Pfam" id="PF10561">
    <property type="entry name" value="C2orf69"/>
    <property type="match status" value="1"/>
</dbReference>
<evidence type="ECO:0000256" key="7">
    <source>
        <dbReference type="ARBA" id="ARBA00023303"/>
    </source>
</evidence>
<protein>
    <submittedName>
        <fullName evidence="12">SFRICE_000722</fullName>
    </submittedName>
</protein>
<feature type="transmembrane region" description="Helical" evidence="10">
    <location>
        <begin position="136"/>
        <end position="158"/>
    </location>
</feature>
<dbReference type="SUPFAM" id="SSF81324">
    <property type="entry name" value="Voltage-gated potassium channels"/>
    <property type="match status" value="2"/>
</dbReference>
<gene>
    <name evidence="12" type="ORF">SFRICE_000722</name>
</gene>
<dbReference type="GO" id="GO:0005739">
    <property type="term" value="C:mitochondrion"/>
    <property type="evidence" value="ECO:0007669"/>
    <property type="project" value="TreeGrafter"/>
</dbReference>
<feature type="domain" description="Potassium channel" evidence="11">
    <location>
        <begin position="235"/>
        <end position="312"/>
    </location>
</feature>
<feature type="transmembrane region" description="Helical" evidence="10">
    <location>
        <begin position="291"/>
        <end position="312"/>
    </location>
</feature>
<proteinExistence type="inferred from homology"/>
<accession>A0A2H1W3D7</accession>
<sequence>MDRHHPLNASFHGSMRSRDSSSTVGSDAREKIKDCFRKFIAFMFTQVGVGALVVCYAILGAAGFMHIEKDSPDVQLHEVRQLRQNCAEALWNITITDNLFNETAWVIKVDEVLKVFQNNITAAIHTGYNGRSAEDIWSFPAALMYSLSVFTMIGYGNIVPKTVWGKIVTIAYACFGIPIYVLYFCNMGKVLAQSFKWLYITAHECSRRDDTLFEDGEMQPVKRKITVPSTACLWVISFYIVTGTIMFGAWEKWNYLDSTYFCVISLCKIGFGDFVPGANIADSAGGSHLKLVINFIYVLLGMGLVAMCYNLMCEDVRVKVRELREDLKNCLDDITLKITVCMNDTKYYHQKNSRNVNGTATISVRSRTMLPVRLRRVVGHEGRSNDALFQPAARAPPLSQHTLVFFGGDVQDYPELMQAHRDNRNYIKWNLENTVRMLGHNFPTKHILAVRPSRYVGGSRIEYKSFSCYDNFVPSNNAGVPEHTPTHSALHHLERLLQGVSSRIKSFSTSELVEAFSPVSLPEDIDIEDLHNSAIHAAAAAEATKSNGTKAQAGSSQSADNVLAEHKPESDPLWWRENFALDETQLTLVGFSKGCVVLNQLIYEFHYTKTLTPGDAHMMRFMERIVDMYWLDGGHAGGKNTWITSRSLLETLTRLNVNVFIHVSPYQVQDEARPWIGREEKAFTSLLKKLGAKVNRYFHEQPGMTHSLHMHFEVLANFKKMQDSIPASMPDTSDEDA</sequence>
<dbReference type="EMBL" id="ODYU01006064">
    <property type="protein sequence ID" value="SOQ47591.1"/>
    <property type="molecule type" value="Genomic_DNA"/>
</dbReference>
<evidence type="ECO:0000259" key="11">
    <source>
        <dbReference type="Pfam" id="PF07885"/>
    </source>
</evidence>
<dbReference type="AlphaFoldDB" id="A0A2H1W3D7"/>
<evidence type="ECO:0000256" key="4">
    <source>
        <dbReference type="ARBA" id="ARBA00022989"/>
    </source>
</evidence>
<keyword evidence="2 8" id="KW-0813">Transport</keyword>
<dbReference type="PANTHER" id="PTHR31296">
    <property type="entry name" value="UPF0565 PROTEIN C2ORF69"/>
    <property type="match status" value="1"/>
</dbReference>
<dbReference type="InterPro" id="IPR003280">
    <property type="entry name" value="2pore_dom_K_chnl"/>
</dbReference>
<dbReference type="GO" id="GO:0016020">
    <property type="term" value="C:membrane"/>
    <property type="evidence" value="ECO:0007669"/>
    <property type="project" value="UniProtKB-SubCell"/>
</dbReference>
<keyword evidence="6 10" id="KW-0472">Membrane</keyword>
<evidence type="ECO:0000256" key="10">
    <source>
        <dbReference type="SAM" id="Phobius"/>
    </source>
</evidence>
<feature type="domain" description="Potassium channel" evidence="11">
    <location>
        <begin position="134"/>
        <end position="192"/>
    </location>
</feature>
<keyword evidence="7 8" id="KW-0407">Ion channel</keyword>
<dbReference type="PANTHER" id="PTHR31296:SF1">
    <property type="entry name" value="MITOCHONDRIAL PROTEIN C2ORF69"/>
    <property type="match status" value="1"/>
</dbReference>
<dbReference type="Pfam" id="PF07885">
    <property type="entry name" value="Ion_trans_2"/>
    <property type="match status" value="2"/>
</dbReference>
<feature type="transmembrane region" description="Helical" evidence="10">
    <location>
        <begin position="231"/>
        <end position="250"/>
    </location>
</feature>
<feature type="region of interest" description="Disordered" evidence="9">
    <location>
        <begin position="1"/>
        <end position="25"/>
    </location>
</feature>
<keyword evidence="4 10" id="KW-1133">Transmembrane helix</keyword>
<evidence type="ECO:0000256" key="1">
    <source>
        <dbReference type="ARBA" id="ARBA00004141"/>
    </source>
</evidence>
<comment type="similarity">
    <text evidence="8">Belongs to the two pore domain potassium channel (TC 1.A.1.8) family.</text>
</comment>
<evidence type="ECO:0000256" key="3">
    <source>
        <dbReference type="ARBA" id="ARBA00022692"/>
    </source>
</evidence>
<evidence type="ECO:0000256" key="2">
    <source>
        <dbReference type="ARBA" id="ARBA00022448"/>
    </source>
</evidence>
<dbReference type="GO" id="GO:0005267">
    <property type="term" value="F:potassium channel activity"/>
    <property type="evidence" value="ECO:0007669"/>
    <property type="project" value="InterPro"/>
</dbReference>
<dbReference type="InterPro" id="IPR013099">
    <property type="entry name" value="K_chnl_dom"/>
</dbReference>
<feature type="transmembrane region" description="Helical" evidence="10">
    <location>
        <begin position="164"/>
        <end position="185"/>
    </location>
</feature>
<evidence type="ECO:0000313" key="12">
    <source>
        <dbReference type="EMBL" id="SOQ47591.1"/>
    </source>
</evidence>
<comment type="subcellular location">
    <subcellularLocation>
        <location evidence="1">Membrane</location>
        <topology evidence="1">Multi-pass membrane protein</topology>
    </subcellularLocation>
</comment>
<dbReference type="PRINTS" id="PR01333">
    <property type="entry name" value="2POREKCHANEL"/>
</dbReference>
<keyword evidence="3 8" id="KW-0812">Transmembrane</keyword>
<feature type="transmembrane region" description="Helical" evidence="10">
    <location>
        <begin position="39"/>
        <end position="59"/>
    </location>
</feature>